<evidence type="ECO:0000256" key="8">
    <source>
        <dbReference type="ARBA" id="ARBA00023054"/>
    </source>
</evidence>
<dbReference type="CDD" id="cd15845">
    <property type="entry name" value="SNARE_syntaxin16"/>
    <property type="match status" value="1"/>
</dbReference>
<reference evidence="13" key="1">
    <citation type="submission" date="2022-11" db="UniProtKB">
        <authorList>
            <consortium name="WormBaseParasite"/>
        </authorList>
    </citation>
    <scope>IDENTIFICATION</scope>
</reference>
<dbReference type="Pfam" id="PF05739">
    <property type="entry name" value="SNARE"/>
    <property type="match status" value="1"/>
</dbReference>
<dbReference type="AlphaFoldDB" id="A0A915I8C9"/>
<comment type="similarity">
    <text evidence="2">Belongs to the syntaxin family.</text>
</comment>
<dbReference type="WBParaSite" id="nRc.2.0.1.t09590-RA">
    <property type="protein sequence ID" value="nRc.2.0.1.t09590-RA"/>
    <property type="gene ID" value="nRc.2.0.1.g09590"/>
</dbReference>
<accession>A0A915I8C9</accession>
<dbReference type="GO" id="GO:0048278">
    <property type="term" value="P:vesicle docking"/>
    <property type="evidence" value="ECO:0007669"/>
    <property type="project" value="TreeGrafter"/>
</dbReference>
<dbReference type="InterPro" id="IPR010989">
    <property type="entry name" value="SNARE"/>
</dbReference>
<evidence type="ECO:0000256" key="3">
    <source>
        <dbReference type="ARBA" id="ARBA00022448"/>
    </source>
</evidence>
<dbReference type="SUPFAM" id="SSF47661">
    <property type="entry name" value="t-snare proteins"/>
    <property type="match status" value="1"/>
</dbReference>
<evidence type="ECO:0000256" key="2">
    <source>
        <dbReference type="ARBA" id="ARBA00009063"/>
    </source>
</evidence>
<evidence type="ECO:0000256" key="4">
    <source>
        <dbReference type="ARBA" id="ARBA00022692"/>
    </source>
</evidence>
<evidence type="ECO:0000313" key="12">
    <source>
        <dbReference type="Proteomes" id="UP000887565"/>
    </source>
</evidence>
<dbReference type="GO" id="GO:0000139">
    <property type="term" value="C:Golgi membrane"/>
    <property type="evidence" value="ECO:0007669"/>
    <property type="project" value="UniProtKB-SubCell"/>
</dbReference>
<name>A0A915I8C9_ROMCU</name>
<proteinExistence type="inferred from homology"/>
<feature type="domain" description="T-SNARE coiled-coil homology" evidence="11">
    <location>
        <begin position="115"/>
        <end position="177"/>
    </location>
</feature>
<keyword evidence="6 10" id="KW-1133">Transmembrane helix</keyword>
<evidence type="ECO:0000256" key="9">
    <source>
        <dbReference type="ARBA" id="ARBA00023136"/>
    </source>
</evidence>
<dbReference type="Proteomes" id="UP000887565">
    <property type="component" value="Unplaced"/>
</dbReference>
<evidence type="ECO:0000256" key="10">
    <source>
        <dbReference type="SAM" id="Phobius"/>
    </source>
</evidence>
<dbReference type="OMA" id="NELTQIM"/>
<dbReference type="PROSITE" id="PS50192">
    <property type="entry name" value="T_SNARE"/>
    <property type="match status" value="1"/>
</dbReference>
<keyword evidence="3" id="KW-0813">Transport</keyword>
<dbReference type="Gene3D" id="1.20.58.70">
    <property type="match status" value="1"/>
</dbReference>
<evidence type="ECO:0000256" key="5">
    <source>
        <dbReference type="ARBA" id="ARBA00022927"/>
    </source>
</evidence>
<dbReference type="InterPro" id="IPR045242">
    <property type="entry name" value="Syntaxin"/>
</dbReference>
<evidence type="ECO:0000259" key="11">
    <source>
        <dbReference type="PROSITE" id="PS50192"/>
    </source>
</evidence>
<dbReference type="GO" id="GO:0006906">
    <property type="term" value="P:vesicle fusion"/>
    <property type="evidence" value="ECO:0007669"/>
    <property type="project" value="TreeGrafter"/>
</dbReference>
<dbReference type="SMART" id="SM00397">
    <property type="entry name" value="t_SNARE"/>
    <property type="match status" value="1"/>
</dbReference>
<evidence type="ECO:0000313" key="13">
    <source>
        <dbReference type="WBParaSite" id="nRc.2.0.1.t09590-RA"/>
    </source>
</evidence>
<keyword evidence="7" id="KW-0333">Golgi apparatus</keyword>
<keyword evidence="5" id="KW-0653">Protein transport</keyword>
<keyword evidence="4 10" id="KW-0812">Transmembrane</keyword>
<dbReference type="GO" id="GO:0006886">
    <property type="term" value="P:intracellular protein transport"/>
    <property type="evidence" value="ECO:0007669"/>
    <property type="project" value="TreeGrafter"/>
</dbReference>
<organism evidence="12 13">
    <name type="scientific">Romanomermis culicivorax</name>
    <name type="common">Nematode worm</name>
    <dbReference type="NCBI Taxonomy" id="13658"/>
    <lineage>
        <taxon>Eukaryota</taxon>
        <taxon>Metazoa</taxon>
        <taxon>Ecdysozoa</taxon>
        <taxon>Nematoda</taxon>
        <taxon>Enoplea</taxon>
        <taxon>Dorylaimia</taxon>
        <taxon>Mermithida</taxon>
        <taxon>Mermithoidea</taxon>
        <taxon>Mermithidae</taxon>
        <taxon>Romanomermis</taxon>
    </lineage>
</organism>
<comment type="subcellular location">
    <subcellularLocation>
        <location evidence="1">Golgi apparatus membrane</location>
        <topology evidence="1">Single-pass type IV membrane protein</topology>
    </subcellularLocation>
</comment>
<protein>
    <submittedName>
        <fullName evidence="13">t-SNARE coiled-coil homology domain-containing protein</fullName>
    </submittedName>
</protein>
<dbReference type="GO" id="GO:0000149">
    <property type="term" value="F:SNARE binding"/>
    <property type="evidence" value="ECO:0007669"/>
    <property type="project" value="TreeGrafter"/>
</dbReference>
<evidence type="ECO:0000256" key="1">
    <source>
        <dbReference type="ARBA" id="ARBA00004409"/>
    </source>
</evidence>
<evidence type="ECO:0000256" key="6">
    <source>
        <dbReference type="ARBA" id="ARBA00022989"/>
    </source>
</evidence>
<keyword evidence="12" id="KW-1185">Reference proteome</keyword>
<dbReference type="PANTHER" id="PTHR19957">
    <property type="entry name" value="SYNTAXIN"/>
    <property type="match status" value="1"/>
</dbReference>
<feature type="transmembrane region" description="Helical" evidence="10">
    <location>
        <begin position="188"/>
        <end position="207"/>
    </location>
</feature>
<dbReference type="PANTHER" id="PTHR19957:SF83">
    <property type="entry name" value="SYNTAXIN-16"/>
    <property type="match status" value="1"/>
</dbReference>
<keyword evidence="9 10" id="KW-0472">Membrane</keyword>
<sequence>QLVQSSAPSLSKDSRLRKNVVTSLIQHLQNVTMEFKANQTTYLNRLRNRQDNCEKFFVQFETPIAGGSRVSSATTALPSFFNDDRASFNDNFTTPIAAENGQISMKQLQILEENVSMTREREREIFNITKSIMEINHLFKDLASFIVDQGTVLDRIDYNIEQSNVRVKSALKSVRKAEDYQKKSRKMWCIMTLAVIIIVLLILLIIVKA</sequence>
<dbReference type="GO" id="GO:0005484">
    <property type="term" value="F:SNAP receptor activity"/>
    <property type="evidence" value="ECO:0007669"/>
    <property type="project" value="TreeGrafter"/>
</dbReference>
<dbReference type="GO" id="GO:0031201">
    <property type="term" value="C:SNARE complex"/>
    <property type="evidence" value="ECO:0007669"/>
    <property type="project" value="TreeGrafter"/>
</dbReference>
<keyword evidence="8" id="KW-0175">Coiled coil</keyword>
<dbReference type="InterPro" id="IPR000727">
    <property type="entry name" value="T_SNARE_dom"/>
</dbReference>
<evidence type="ECO:0000256" key="7">
    <source>
        <dbReference type="ARBA" id="ARBA00023034"/>
    </source>
</evidence>